<dbReference type="RefSeq" id="XP_014160772.1">
    <property type="nucleotide sequence ID" value="XM_014305297.1"/>
</dbReference>
<dbReference type="GO" id="GO:0005643">
    <property type="term" value="C:nuclear pore"/>
    <property type="evidence" value="ECO:0007669"/>
    <property type="project" value="TreeGrafter"/>
</dbReference>
<dbReference type="GeneID" id="25901520"/>
<keyword evidence="4" id="KW-0813">Transport</keyword>
<evidence type="ECO:0000256" key="6">
    <source>
        <dbReference type="ARBA" id="ARBA00022927"/>
    </source>
</evidence>
<comment type="similarity">
    <text evidence="3">Belongs to the exportin family.</text>
</comment>
<dbReference type="EMBL" id="KQ241632">
    <property type="protein sequence ID" value="KNC86870.1"/>
    <property type="molecule type" value="Genomic_DNA"/>
</dbReference>
<dbReference type="GO" id="GO:0006611">
    <property type="term" value="P:protein export from nucleus"/>
    <property type="evidence" value="ECO:0007669"/>
    <property type="project" value="TreeGrafter"/>
</dbReference>
<gene>
    <name evidence="8" type="ORF">SARC_01016</name>
</gene>
<keyword evidence="5" id="KW-0963">Cytoplasm</keyword>
<keyword evidence="6" id="KW-0653">Protein transport</keyword>
<keyword evidence="9" id="KW-1185">Reference proteome</keyword>
<dbReference type="PANTHER" id="PTHR12596:SF2">
    <property type="entry name" value="EXPORTIN-7 ISOFORM X1"/>
    <property type="match status" value="1"/>
</dbReference>
<dbReference type="AlphaFoldDB" id="A0A0L0GCX5"/>
<evidence type="ECO:0000256" key="5">
    <source>
        <dbReference type="ARBA" id="ARBA00022490"/>
    </source>
</evidence>
<dbReference type="PANTHER" id="PTHR12596">
    <property type="entry name" value="EXPORTIN 4,7-RELATED"/>
    <property type="match status" value="1"/>
</dbReference>
<dbReference type="STRING" id="667725.A0A0L0GCX5"/>
<proteinExistence type="inferred from homology"/>
<sequence length="292" mass="33210">MSMLVNTFNKQGSIRSFTLQRRLASSFRDMSLLSMFENCTRLLTRFMNKELSISSQGGELSMMACLQLTIDILSYDFIGTASDESIDDLGTVEIPSSWKRTIQENDLVEVLFTLYADNETAQHPQMRSKTLECVAQMAAIKRSLFVTLDRKTYFSKFITHCIKIMDIKQGLEVEENYHQFCRVLARIKMVEMSNLVEEDLFARLVTAVGDLLGASVGAWQWAGHSTDYLLTVWAKLVPALPTRTKPSPLPALFDVYSPRIANDYYSSRIDAVETILRGQLDDPLNDQRGVWM</sequence>
<protein>
    <submittedName>
        <fullName evidence="8">Uncharacterized protein</fullName>
    </submittedName>
</protein>
<evidence type="ECO:0000313" key="9">
    <source>
        <dbReference type="Proteomes" id="UP000054560"/>
    </source>
</evidence>
<dbReference type="InterPro" id="IPR044189">
    <property type="entry name" value="XPO4/7-like"/>
</dbReference>
<evidence type="ECO:0000256" key="2">
    <source>
        <dbReference type="ARBA" id="ARBA00004496"/>
    </source>
</evidence>
<organism evidence="8 9">
    <name type="scientific">Sphaeroforma arctica JP610</name>
    <dbReference type="NCBI Taxonomy" id="667725"/>
    <lineage>
        <taxon>Eukaryota</taxon>
        <taxon>Ichthyosporea</taxon>
        <taxon>Ichthyophonida</taxon>
        <taxon>Sphaeroforma</taxon>
    </lineage>
</organism>
<accession>A0A0L0GCX5</accession>
<dbReference type="Proteomes" id="UP000054560">
    <property type="component" value="Unassembled WGS sequence"/>
</dbReference>
<evidence type="ECO:0000256" key="3">
    <source>
        <dbReference type="ARBA" id="ARBA00009466"/>
    </source>
</evidence>
<evidence type="ECO:0000256" key="7">
    <source>
        <dbReference type="ARBA" id="ARBA00023242"/>
    </source>
</evidence>
<evidence type="ECO:0000313" key="8">
    <source>
        <dbReference type="EMBL" id="KNC86870.1"/>
    </source>
</evidence>
<evidence type="ECO:0000256" key="1">
    <source>
        <dbReference type="ARBA" id="ARBA00004123"/>
    </source>
</evidence>
<comment type="subcellular location">
    <subcellularLocation>
        <location evidence="2">Cytoplasm</location>
    </subcellularLocation>
    <subcellularLocation>
        <location evidence="1">Nucleus</location>
    </subcellularLocation>
</comment>
<keyword evidence="7" id="KW-0539">Nucleus</keyword>
<dbReference type="OrthoDB" id="244158at2759"/>
<dbReference type="eggNOG" id="KOG1410">
    <property type="taxonomic scope" value="Eukaryota"/>
</dbReference>
<reference evidence="8 9" key="1">
    <citation type="submission" date="2011-02" db="EMBL/GenBank/DDBJ databases">
        <title>The Genome Sequence of Sphaeroforma arctica JP610.</title>
        <authorList>
            <consortium name="The Broad Institute Genome Sequencing Platform"/>
            <person name="Russ C."/>
            <person name="Cuomo C."/>
            <person name="Young S.K."/>
            <person name="Zeng Q."/>
            <person name="Gargeya S."/>
            <person name="Alvarado L."/>
            <person name="Berlin A."/>
            <person name="Chapman S.B."/>
            <person name="Chen Z."/>
            <person name="Freedman E."/>
            <person name="Gellesch M."/>
            <person name="Goldberg J."/>
            <person name="Griggs A."/>
            <person name="Gujja S."/>
            <person name="Heilman E."/>
            <person name="Heiman D."/>
            <person name="Howarth C."/>
            <person name="Mehta T."/>
            <person name="Neiman D."/>
            <person name="Pearson M."/>
            <person name="Roberts A."/>
            <person name="Saif S."/>
            <person name="Shea T."/>
            <person name="Shenoy N."/>
            <person name="Sisk P."/>
            <person name="Stolte C."/>
            <person name="Sykes S."/>
            <person name="White J."/>
            <person name="Yandava C."/>
            <person name="Burger G."/>
            <person name="Gray M.W."/>
            <person name="Holland P.W.H."/>
            <person name="King N."/>
            <person name="Lang F.B.F."/>
            <person name="Roger A.J."/>
            <person name="Ruiz-Trillo I."/>
            <person name="Haas B."/>
            <person name="Nusbaum C."/>
            <person name="Birren B."/>
        </authorList>
    </citation>
    <scope>NUCLEOTIDE SEQUENCE [LARGE SCALE GENOMIC DNA]</scope>
    <source>
        <strain evidence="8 9">JP610</strain>
    </source>
</reference>
<name>A0A0L0GCX5_9EUKA</name>
<dbReference type="GO" id="GO:0005049">
    <property type="term" value="F:nuclear export signal receptor activity"/>
    <property type="evidence" value="ECO:0007669"/>
    <property type="project" value="InterPro"/>
</dbReference>
<evidence type="ECO:0000256" key="4">
    <source>
        <dbReference type="ARBA" id="ARBA00022448"/>
    </source>
</evidence>
<dbReference type="GO" id="GO:0005737">
    <property type="term" value="C:cytoplasm"/>
    <property type="evidence" value="ECO:0007669"/>
    <property type="project" value="UniProtKB-SubCell"/>
</dbReference>